<dbReference type="CDD" id="cd00090">
    <property type="entry name" value="HTH_ARSR"/>
    <property type="match status" value="1"/>
</dbReference>
<organism evidence="2 3">
    <name type="scientific">Dactylosporangium salmoneum</name>
    <dbReference type="NCBI Taxonomy" id="53361"/>
    <lineage>
        <taxon>Bacteria</taxon>
        <taxon>Bacillati</taxon>
        <taxon>Actinomycetota</taxon>
        <taxon>Actinomycetes</taxon>
        <taxon>Micromonosporales</taxon>
        <taxon>Micromonosporaceae</taxon>
        <taxon>Dactylosporangium</taxon>
    </lineage>
</organism>
<dbReference type="SUPFAM" id="SSF46785">
    <property type="entry name" value="Winged helix' DNA-binding domain"/>
    <property type="match status" value="1"/>
</dbReference>
<dbReference type="RefSeq" id="WP_344611912.1">
    <property type="nucleotide sequence ID" value="NZ_BAAARV010000017.1"/>
</dbReference>
<dbReference type="SMART" id="SM00418">
    <property type="entry name" value="HTH_ARSR"/>
    <property type="match status" value="1"/>
</dbReference>
<dbReference type="Gene3D" id="6.10.140.2180">
    <property type="match status" value="1"/>
</dbReference>
<dbReference type="InterPro" id="IPR001845">
    <property type="entry name" value="HTH_ArsR_DNA-bd_dom"/>
</dbReference>
<evidence type="ECO:0000313" key="2">
    <source>
        <dbReference type="EMBL" id="GAA2337756.1"/>
    </source>
</evidence>
<feature type="domain" description="HTH arsR-type" evidence="1">
    <location>
        <begin position="6"/>
        <end position="85"/>
    </location>
</feature>
<accession>A0ABP5SSK6</accession>
<dbReference type="Gene3D" id="1.10.10.10">
    <property type="entry name" value="Winged helix-like DNA-binding domain superfamily/Winged helix DNA-binding domain"/>
    <property type="match status" value="1"/>
</dbReference>
<dbReference type="InterPro" id="IPR036388">
    <property type="entry name" value="WH-like_DNA-bd_sf"/>
</dbReference>
<dbReference type="Pfam" id="PF12840">
    <property type="entry name" value="HTH_20"/>
    <property type="match status" value="1"/>
</dbReference>
<evidence type="ECO:0000313" key="3">
    <source>
        <dbReference type="Proteomes" id="UP001501444"/>
    </source>
</evidence>
<sequence>MDPVELLLHPVRLRIVHSLAGGRSLTTQQLCDRIPDASKATVYRHVALLAEAGILEEAGQQRVRGFVERHYRLQPARATVSAERAAAATVEEHRRAFAAAMAALLAEYSAYLDDPAADPARDQVGYRQHALWLTAAEREELIAGMRAAIVPHLAHEPGDGREQHLLSPVLFPMHDVARHDHDS</sequence>
<name>A0ABP5SSK6_9ACTN</name>
<dbReference type="InterPro" id="IPR036390">
    <property type="entry name" value="WH_DNA-bd_sf"/>
</dbReference>
<dbReference type="InterPro" id="IPR011991">
    <property type="entry name" value="ArsR-like_HTH"/>
</dbReference>
<dbReference type="EMBL" id="BAAARV010000017">
    <property type="protein sequence ID" value="GAA2337756.1"/>
    <property type="molecule type" value="Genomic_DNA"/>
</dbReference>
<dbReference type="Proteomes" id="UP001501444">
    <property type="component" value="Unassembled WGS sequence"/>
</dbReference>
<gene>
    <name evidence="2" type="ORF">GCM10010170_019060</name>
</gene>
<keyword evidence="3" id="KW-1185">Reference proteome</keyword>
<evidence type="ECO:0000259" key="1">
    <source>
        <dbReference type="SMART" id="SM00418"/>
    </source>
</evidence>
<comment type="caution">
    <text evidence="2">The sequence shown here is derived from an EMBL/GenBank/DDBJ whole genome shotgun (WGS) entry which is preliminary data.</text>
</comment>
<protein>
    <submittedName>
        <fullName evidence="2">Helix-turn-helix domain-containing protein</fullName>
    </submittedName>
</protein>
<proteinExistence type="predicted"/>
<reference evidence="3" key="1">
    <citation type="journal article" date="2019" name="Int. J. Syst. Evol. Microbiol.">
        <title>The Global Catalogue of Microorganisms (GCM) 10K type strain sequencing project: providing services to taxonomists for standard genome sequencing and annotation.</title>
        <authorList>
            <consortium name="The Broad Institute Genomics Platform"/>
            <consortium name="The Broad Institute Genome Sequencing Center for Infectious Disease"/>
            <person name="Wu L."/>
            <person name="Ma J."/>
        </authorList>
    </citation>
    <scope>NUCLEOTIDE SEQUENCE [LARGE SCALE GENOMIC DNA]</scope>
    <source>
        <strain evidence="3">JCM 3272</strain>
    </source>
</reference>